<protein>
    <recommendedName>
        <fullName evidence="3">F-box domain-containing protein</fullName>
    </recommendedName>
</protein>
<dbReference type="Gene3D" id="3.80.10.10">
    <property type="entry name" value="Ribonuclease Inhibitor"/>
    <property type="match status" value="1"/>
</dbReference>
<proteinExistence type="predicted"/>
<keyword evidence="2" id="KW-1185">Reference proteome</keyword>
<organism evidence="1 2">
    <name type="scientific">Phlebiopsis gigantea (strain 11061_1 CR5-6)</name>
    <name type="common">White-rot fungus</name>
    <name type="synonym">Peniophora gigantea</name>
    <dbReference type="NCBI Taxonomy" id="745531"/>
    <lineage>
        <taxon>Eukaryota</taxon>
        <taxon>Fungi</taxon>
        <taxon>Dikarya</taxon>
        <taxon>Basidiomycota</taxon>
        <taxon>Agaricomycotina</taxon>
        <taxon>Agaricomycetes</taxon>
        <taxon>Polyporales</taxon>
        <taxon>Phanerochaetaceae</taxon>
        <taxon>Phlebiopsis</taxon>
    </lineage>
</organism>
<evidence type="ECO:0000313" key="2">
    <source>
        <dbReference type="Proteomes" id="UP000053257"/>
    </source>
</evidence>
<dbReference type="AlphaFoldDB" id="A0A0C3S5C2"/>
<evidence type="ECO:0008006" key="3">
    <source>
        <dbReference type="Google" id="ProtNLM"/>
    </source>
</evidence>
<name>A0A0C3S5C2_PHLG1</name>
<reference evidence="1 2" key="1">
    <citation type="journal article" date="2014" name="PLoS Genet.">
        <title>Analysis of the Phlebiopsis gigantea genome, transcriptome and secretome provides insight into its pioneer colonization strategies of wood.</title>
        <authorList>
            <person name="Hori C."/>
            <person name="Ishida T."/>
            <person name="Igarashi K."/>
            <person name="Samejima M."/>
            <person name="Suzuki H."/>
            <person name="Master E."/>
            <person name="Ferreira P."/>
            <person name="Ruiz-Duenas F.J."/>
            <person name="Held B."/>
            <person name="Canessa P."/>
            <person name="Larrondo L.F."/>
            <person name="Schmoll M."/>
            <person name="Druzhinina I.S."/>
            <person name="Kubicek C.P."/>
            <person name="Gaskell J.A."/>
            <person name="Kersten P."/>
            <person name="St John F."/>
            <person name="Glasner J."/>
            <person name="Sabat G."/>
            <person name="Splinter BonDurant S."/>
            <person name="Syed K."/>
            <person name="Yadav J."/>
            <person name="Mgbeahuruike A.C."/>
            <person name="Kovalchuk A."/>
            <person name="Asiegbu F.O."/>
            <person name="Lackner G."/>
            <person name="Hoffmeister D."/>
            <person name="Rencoret J."/>
            <person name="Gutierrez A."/>
            <person name="Sun H."/>
            <person name="Lindquist E."/>
            <person name="Barry K."/>
            <person name="Riley R."/>
            <person name="Grigoriev I.V."/>
            <person name="Henrissat B."/>
            <person name="Kues U."/>
            <person name="Berka R.M."/>
            <person name="Martinez A.T."/>
            <person name="Covert S.F."/>
            <person name="Blanchette R.A."/>
            <person name="Cullen D."/>
        </authorList>
    </citation>
    <scope>NUCLEOTIDE SEQUENCE [LARGE SCALE GENOMIC DNA]</scope>
    <source>
        <strain evidence="1 2">11061_1 CR5-6</strain>
    </source>
</reference>
<gene>
    <name evidence="1" type="ORF">PHLGIDRAFT_30880</name>
</gene>
<dbReference type="InterPro" id="IPR032675">
    <property type="entry name" value="LRR_dom_sf"/>
</dbReference>
<dbReference type="Proteomes" id="UP000053257">
    <property type="component" value="Unassembled WGS sequence"/>
</dbReference>
<dbReference type="SUPFAM" id="SSF52047">
    <property type="entry name" value="RNI-like"/>
    <property type="match status" value="1"/>
</dbReference>
<accession>A0A0C3S5C2</accession>
<evidence type="ECO:0000313" key="1">
    <source>
        <dbReference type="EMBL" id="KIP05522.1"/>
    </source>
</evidence>
<dbReference type="HOGENOM" id="CLU_605667_0_0_1"/>
<dbReference type="OrthoDB" id="2752819at2759"/>
<sequence length="452" mass="51006">MHRCLTIDEILTRIMSHMARRWPKVLSDREIQMLTAVALTCKTFYQPAVAASWASLVGLDRLMHTFPDGVVSLDVTPWALIRTPLPSEWDRFAHYARCVRHLDLHEDHAVSTTTLEEFTGHMKSQFGDAPAFSNLRSFHGHWHYMKNRELLTLFLQPGLETFNVKLRTEVKRGIVKLTSLAPNIESMNIQHMFINELLLLSPLHRLQSLYCSIDVNPSAAVLDQLQTLSGVVFPALKTVELHFWEPLSFCTGIISWLLVSAPNLDNLYIRCAQFKATPDAVEQFVTALAAFKGRLTKCSLRMREPTDNVPIPAHGILSPLHSLGGALHVLDLCDVVLALKEDDLVAIARACPNLIGLCLGDKMEETTSVPVTALEEVAACCPDLEYLGVPLTYANKDLLCPTFSHPKLRELRTRCMLYHSSVTHKFARHLFPWAQITPEPFNPYKRVVIRDC</sequence>
<dbReference type="EMBL" id="KN840541">
    <property type="protein sequence ID" value="KIP05522.1"/>
    <property type="molecule type" value="Genomic_DNA"/>
</dbReference>